<dbReference type="Pfam" id="PF00294">
    <property type="entry name" value="PfkB"/>
    <property type="match status" value="1"/>
</dbReference>
<accession>A0A9D1SRJ2</accession>
<proteinExistence type="predicted"/>
<name>A0A9D1SRJ2_9CLOT</name>
<dbReference type="Proteomes" id="UP000886748">
    <property type="component" value="Unassembled WGS sequence"/>
</dbReference>
<evidence type="ECO:0000313" key="4">
    <source>
        <dbReference type="EMBL" id="HIU92186.1"/>
    </source>
</evidence>
<dbReference type="PANTHER" id="PTHR46969">
    <property type="entry name" value="BIFUNCTIONAL PROTEIN HLDE"/>
    <property type="match status" value="1"/>
</dbReference>
<dbReference type="AlphaFoldDB" id="A0A9D1SRJ2"/>
<sequence>MNKTLKNKLFGLIGKFNESKILVVGDIILDEYLWGMANRKSPEAPVPILEVKRKTYLLGGAANVANNIAAMGAKAILMGVIGDDLYSGVIMDILKKNKIDTEFILKDKTRPTTVKTRLIAQNNKHLARVDNESLDPVAKDISKAIFANIEKVIDEVDLIVLSDYIISVLTPSLIKDIVKLANRHDKTVVMDPKGSDFSKYQGVDVLVPNMDEALIATKSSRTKPVKKIAEALRKIADKVIITRSANGVYYYDGADELYLESFSTEVVDATGAGGSFVAMLALALAGSDFNYEEAIELANYAAAAAVRKVGTFAIKPVQLKEIIEVAYNNANQQGASK</sequence>
<dbReference type="InterPro" id="IPR002173">
    <property type="entry name" value="Carboh/pur_kinase_PfkB_CS"/>
</dbReference>
<dbReference type="Gene3D" id="3.40.1190.20">
    <property type="match status" value="1"/>
</dbReference>
<dbReference type="SUPFAM" id="SSF53613">
    <property type="entry name" value="Ribokinase-like"/>
    <property type="match status" value="1"/>
</dbReference>
<evidence type="ECO:0000256" key="1">
    <source>
        <dbReference type="ARBA" id="ARBA00022679"/>
    </source>
</evidence>
<dbReference type="GO" id="GO:0005829">
    <property type="term" value="C:cytosol"/>
    <property type="evidence" value="ECO:0007669"/>
    <property type="project" value="TreeGrafter"/>
</dbReference>
<gene>
    <name evidence="4" type="ORF">IAD26_03510</name>
</gene>
<dbReference type="PANTHER" id="PTHR46969:SF1">
    <property type="entry name" value="BIFUNCTIONAL PROTEIN HLDE"/>
    <property type="match status" value="1"/>
</dbReference>
<dbReference type="GO" id="GO:0033786">
    <property type="term" value="F:heptose-1-phosphate adenylyltransferase activity"/>
    <property type="evidence" value="ECO:0007669"/>
    <property type="project" value="TreeGrafter"/>
</dbReference>
<dbReference type="EMBL" id="DVOD01000026">
    <property type="protein sequence ID" value="HIU92186.1"/>
    <property type="molecule type" value="Genomic_DNA"/>
</dbReference>
<evidence type="ECO:0000313" key="5">
    <source>
        <dbReference type="Proteomes" id="UP000886748"/>
    </source>
</evidence>
<evidence type="ECO:0000259" key="3">
    <source>
        <dbReference type="Pfam" id="PF00294"/>
    </source>
</evidence>
<reference evidence="4" key="2">
    <citation type="journal article" date="2021" name="PeerJ">
        <title>Extensive microbial diversity within the chicken gut microbiome revealed by metagenomics and culture.</title>
        <authorList>
            <person name="Gilroy R."/>
            <person name="Ravi A."/>
            <person name="Getino M."/>
            <person name="Pursley I."/>
            <person name="Horton D.L."/>
            <person name="Alikhan N.F."/>
            <person name="Baker D."/>
            <person name="Gharbi K."/>
            <person name="Hall N."/>
            <person name="Watson M."/>
            <person name="Adriaenssens E.M."/>
            <person name="Foster-Nyarko E."/>
            <person name="Jarju S."/>
            <person name="Secka A."/>
            <person name="Antonio M."/>
            <person name="Oren A."/>
            <person name="Chaudhuri R.R."/>
            <person name="La Ragione R."/>
            <person name="Hildebrand F."/>
            <person name="Pallen M.J."/>
        </authorList>
    </citation>
    <scope>NUCLEOTIDE SEQUENCE</scope>
    <source>
        <strain evidence="4">CHK154-7741</strain>
    </source>
</reference>
<protein>
    <submittedName>
        <fullName evidence="4">D-glycero-beta-D-manno-heptose-7-phosphate kinase</fullName>
    </submittedName>
</protein>
<keyword evidence="2 4" id="KW-0418">Kinase</keyword>
<dbReference type="GO" id="GO:0016773">
    <property type="term" value="F:phosphotransferase activity, alcohol group as acceptor"/>
    <property type="evidence" value="ECO:0007669"/>
    <property type="project" value="InterPro"/>
</dbReference>
<dbReference type="InterPro" id="IPR029056">
    <property type="entry name" value="Ribokinase-like"/>
</dbReference>
<comment type="caution">
    <text evidence="4">The sequence shown here is derived from an EMBL/GenBank/DDBJ whole genome shotgun (WGS) entry which is preliminary data.</text>
</comment>
<keyword evidence="1" id="KW-0808">Transferase</keyword>
<dbReference type="CDD" id="cd01172">
    <property type="entry name" value="RfaE_like"/>
    <property type="match status" value="1"/>
</dbReference>
<dbReference type="InterPro" id="IPR011913">
    <property type="entry name" value="RfaE_dom_I"/>
</dbReference>
<dbReference type="PROSITE" id="PS00583">
    <property type="entry name" value="PFKB_KINASES_1"/>
    <property type="match status" value="1"/>
</dbReference>
<dbReference type="GO" id="GO:0033785">
    <property type="term" value="F:heptose 7-phosphate kinase activity"/>
    <property type="evidence" value="ECO:0007669"/>
    <property type="project" value="TreeGrafter"/>
</dbReference>
<feature type="domain" description="Carbohydrate kinase PfkB" evidence="3">
    <location>
        <begin position="20"/>
        <end position="312"/>
    </location>
</feature>
<reference evidence="4" key="1">
    <citation type="submission" date="2020-10" db="EMBL/GenBank/DDBJ databases">
        <authorList>
            <person name="Gilroy R."/>
        </authorList>
    </citation>
    <scope>NUCLEOTIDE SEQUENCE</scope>
    <source>
        <strain evidence="4">CHK154-7741</strain>
    </source>
</reference>
<evidence type="ECO:0000256" key="2">
    <source>
        <dbReference type="ARBA" id="ARBA00022777"/>
    </source>
</evidence>
<dbReference type="InterPro" id="IPR011611">
    <property type="entry name" value="PfkB_dom"/>
</dbReference>
<organism evidence="4 5">
    <name type="scientific">Candidatus Limenecus avicola</name>
    <dbReference type="NCBI Taxonomy" id="2840847"/>
    <lineage>
        <taxon>Bacteria</taxon>
        <taxon>Bacillati</taxon>
        <taxon>Bacillota</taxon>
        <taxon>Clostridia</taxon>
        <taxon>Eubacteriales</taxon>
        <taxon>Clostridiaceae</taxon>
        <taxon>Clostridiaceae incertae sedis</taxon>
        <taxon>Candidatus Limenecus</taxon>
    </lineage>
</organism>